<feature type="compositionally biased region" description="Polar residues" evidence="1">
    <location>
        <begin position="133"/>
        <end position="144"/>
    </location>
</feature>
<dbReference type="Proteomes" id="UP000800093">
    <property type="component" value="Unassembled WGS sequence"/>
</dbReference>
<gene>
    <name evidence="2" type="ORF">CC78DRAFT_242966</name>
</gene>
<organism evidence="2 3">
    <name type="scientific">Lojkania enalia</name>
    <dbReference type="NCBI Taxonomy" id="147567"/>
    <lineage>
        <taxon>Eukaryota</taxon>
        <taxon>Fungi</taxon>
        <taxon>Dikarya</taxon>
        <taxon>Ascomycota</taxon>
        <taxon>Pezizomycotina</taxon>
        <taxon>Dothideomycetes</taxon>
        <taxon>Pleosporomycetidae</taxon>
        <taxon>Pleosporales</taxon>
        <taxon>Pleosporales incertae sedis</taxon>
        <taxon>Lojkania</taxon>
    </lineage>
</organism>
<proteinExistence type="predicted"/>
<dbReference type="EMBL" id="ML986581">
    <property type="protein sequence ID" value="KAF2269893.1"/>
    <property type="molecule type" value="Genomic_DNA"/>
</dbReference>
<evidence type="ECO:0000313" key="2">
    <source>
        <dbReference type="EMBL" id="KAF2269893.1"/>
    </source>
</evidence>
<feature type="compositionally biased region" description="Basic and acidic residues" evidence="1">
    <location>
        <begin position="117"/>
        <end position="132"/>
    </location>
</feature>
<feature type="region of interest" description="Disordered" evidence="1">
    <location>
        <begin position="105"/>
        <end position="151"/>
    </location>
</feature>
<sequence length="237" mass="26385">MSSVVLLYLDHSLRFPEAWEARPHEANTTAPRRRRDHEAVRRTAYLLLTYLSNPVRGSSHIPACYLSIRFWVPAPAPAPFCPISQQRNGCSVQLTVGYQQDEKPPHIKAPIISNPHGEPKRTSYDTPSEHSKNTAISISGSYNGPSPFRPPSDLRALSNPRLPKQGLRYRCKSSSVFESAMHRPFANCGERAIARVRARAKAATCASMPTPDPHPVPAECETRCLRNTGGVMLDLYM</sequence>
<protein>
    <submittedName>
        <fullName evidence="2">Uncharacterized protein</fullName>
    </submittedName>
</protein>
<comment type="caution">
    <text evidence="2">The sequence shown here is derived from an EMBL/GenBank/DDBJ whole genome shotgun (WGS) entry which is preliminary data.</text>
</comment>
<evidence type="ECO:0000313" key="3">
    <source>
        <dbReference type="Proteomes" id="UP000800093"/>
    </source>
</evidence>
<dbReference type="AlphaFoldDB" id="A0A9P4NB28"/>
<accession>A0A9P4NB28</accession>
<keyword evidence="3" id="KW-1185">Reference proteome</keyword>
<reference evidence="3" key="1">
    <citation type="journal article" date="2020" name="Stud. Mycol.">
        <title>101 Dothideomycetes genomes: A test case for predicting lifestyles and emergence of pathogens.</title>
        <authorList>
            <person name="Haridas S."/>
            <person name="Albert R."/>
            <person name="Binder M."/>
            <person name="Bloem J."/>
            <person name="LaButti K."/>
            <person name="Salamov A."/>
            <person name="Andreopoulos B."/>
            <person name="Baker S."/>
            <person name="Barry K."/>
            <person name="Bills G."/>
            <person name="Bluhm B."/>
            <person name="Cannon C."/>
            <person name="Castanera R."/>
            <person name="Culley D."/>
            <person name="Daum C."/>
            <person name="Ezra D."/>
            <person name="Gonzalez J."/>
            <person name="Henrissat B."/>
            <person name="Kuo A."/>
            <person name="Liang C."/>
            <person name="Lipzen A."/>
            <person name="Lutzoni F."/>
            <person name="Magnuson J."/>
            <person name="Mondo S."/>
            <person name="Nolan M."/>
            <person name="Ohm R."/>
            <person name="Pangilinan J."/>
            <person name="Park H.-J."/>
            <person name="Ramirez L."/>
            <person name="Alfaro M."/>
            <person name="Sun H."/>
            <person name="Tritt A."/>
            <person name="Yoshinaga Y."/>
            <person name="Zwiers L.-H."/>
            <person name="Turgeon B."/>
            <person name="Goodwin S."/>
            <person name="Spatafora J."/>
            <person name="Crous P."/>
            <person name="Grigoriev I."/>
        </authorList>
    </citation>
    <scope>NUCLEOTIDE SEQUENCE [LARGE SCALE GENOMIC DNA]</scope>
    <source>
        <strain evidence="3">CBS 304.66</strain>
    </source>
</reference>
<name>A0A9P4NB28_9PLEO</name>
<evidence type="ECO:0000256" key="1">
    <source>
        <dbReference type="SAM" id="MobiDB-lite"/>
    </source>
</evidence>